<dbReference type="Proteomes" id="UP000244722">
    <property type="component" value="Unassembled WGS sequence"/>
</dbReference>
<evidence type="ECO:0000313" key="1">
    <source>
        <dbReference type="EMBL" id="PUU83591.1"/>
    </source>
</evidence>
<gene>
    <name evidence="1" type="ORF">B9Z19DRAFT_1072131</name>
</gene>
<dbReference type="EMBL" id="NESQ01000009">
    <property type="protein sequence ID" value="PUU83591.1"/>
    <property type="molecule type" value="Genomic_DNA"/>
</dbReference>
<sequence>MIAAMGRANVQLVRVRSMVHILICLGCLGLSGGDEALFFGRKDIGFASDEAEILGEEFSGNPPIARLLYIQLRVF</sequence>
<dbReference type="AlphaFoldDB" id="A0A2T7A770"/>
<comment type="caution">
    <text evidence="1">The sequence shown here is derived from an EMBL/GenBank/DDBJ whole genome shotgun (WGS) entry which is preliminary data.</text>
</comment>
<protein>
    <submittedName>
        <fullName evidence="1">Uncharacterized protein</fullName>
    </submittedName>
</protein>
<evidence type="ECO:0000313" key="2">
    <source>
        <dbReference type="Proteomes" id="UP000244722"/>
    </source>
</evidence>
<proteinExistence type="predicted"/>
<name>A0A2T7A770_TUBBO</name>
<keyword evidence="2" id="KW-1185">Reference proteome</keyword>
<organism evidence="1 2">
    <name type="scientific">Tuber borchii</name>
    <name type="common">White truffle</name>
    <dbReference type="NCBI Taxonomy" id="42251"/>
    <lineage>
        <taxon>Eukaryota</taxon>
        <taxon>Fungi</taxon>
        <taxon>Dikarya</taxon>
        <taxon>Ascomycota</taxon>
        <taxon>Pezizomycotina</taxon>
        <taxon>Pezizomycetes</taxon>
        <taxon>Pezizales</taxon>
        <taxon>Tuberaceae</taxon>
        <taxon>Tuber</taxon>
    </lineage>
</organism>
<reference evidence="1 2" key="1">
    <citation type="submission" date="2017-04" db="EMBL/GenBank/DDBJ databases">
        <title>Draft genome sequence of Tuber borchii Vittad., a whitish edible truffle.</title>
        <authorList>
            <consortium name="DOE Joint Genome Institute"/>
            <person name="Murat C."/>
            <person name="Kuo A."/>
            <person name="Barry K.W."/>
            <person name="Clum A."/>
            <person name="Dockter R.B."/>
            <person name="Fauchery L."/>
            <person name="Iotti M."/>
            <person name="Kohler A."/>
            <person name="Labutti K."/>
            <person name="Lindquist E.A."/>
            <person name="Lipzen A."/>
            <person name="Ohm R.A."/>
            <person name="Wang M."/>
            <person name="Grigoriev I.V."/>
            <person name="Zambonelli A."/>
            <person name="Martin F.M."/>
        </authorList>
    </citation>
    <scope>NUCLEOTIDE SEQUENCE [LARGE SCALE GENOMIC DNA]</scope>
    <source>
        <strain evidence="1 2">Tbo3840</strain>
    </source>
</reference>
<accession>A0A2T7A770</accession>